<keyword evidence="10" id="KW-1185">Reference proteome</keyword>
<dbReference type="PANTHER" id="PTHR19316">
    <property type="entry name" value="PROTEIN FOLDING REGULATOR"/>
    <property type="match status" value="1"/>
</dbReference>
<protein>
    <recommendedName>
        <fullName evidence="8">Nucleotide exchange factor Fes1 domain-containing protein</fullName>
    </recommendedName>
</protein>
<dbReference type="Gene3D" id="1.25.10.10">
    <property type="entry name" value="Leucine-rich Repeat Variant"/>
    <property type="match status" value="1"/>
</dbReference>
<feature type="region of interest" description="Disordered" evidence="7">
    <location>
        <begin position="1"/>
        <end position="38"/>
    </location>
</feature>
<dbReference type="FunFam" id="1.25.10.10:FF:000434">
    <property type="entry name" value="Hsp70 nucleotide exchange factor fes1"/>
    <property type="match status" value="1"/>
</dbReference>
<dbReference type="InterPro" id="IPR016024">
    <property type="entry name" value="ARM-type_fold"/>
</dbReference>
<keyword evidence="3" id="KW-0963">Cytoplasm</keyword>
<organism evidence="9 10">
    <name type="scientific">Letharia lupina</name>
    <dbReference type="NCBI Taxonomy" id="560253"/>
    <lineage>
        <taxon>Eukaryota</taxon>
        <taxon>Fungi</taxon>
        <taxon>Dikarya</taxon>
        <taxon>Ascomycota</taxon>
        <taxon>Pezizomycotina</taxon>
        <taxon>Lecanoromycetes</taxon>
        <taxon>OSLEUM clade</taxon>
        <taxon>Lecanoromycetidae</taxon>
        <taxon>Lecanorales</taxon>
        <taxon>Lecanorineae</taxon>
        <taxon>Parmeliaceae</taxon>
        <taxon>Letharia</taxon>
    </lineage>
</organism>
<feature type="domain" description="Nucleotide exchange factor Fes1" evidence="8">
    <location>
        <begin position="5"/>
        <end position="94"/>
    </location>
</feature>
<comment type="subcellular location">
    <subcellularLocation>
        <location evidence="1">Cytoplasm</location>
    </subcellularLocation>
</comment>
<accession>A0A8H6FCL2</accession>
<dbReference type="Pfam" id="PF08609">
    <property type="entry name" value="Fes1"/>
    <property type="match status" value="1"/>
</dbReference>
<dbReference type="InterPro" id="IPR050693">
    <property type="entry name" value="Hsp70_NEF-Inhibitors"/>
</dbReference>
<evidence type="ECO:0000256" key="7">
    <source>
        <dbReference type="SAM" id="MobiDB-lite"/>
    </source>
</evidence>
<dbReference type="EMBL" id="JACCJB010000010">
    <property type="protein sequence ID" value="KAF6223400.1"/>
    <property type="molecule type" value="Genomic_DNA"/>
</dbReference>
<evidence type="ECO:0000256" key="1">
    <source>
        <dbReference type="ARBA" id="ARBA00004496"/>
    </source>
</evidence>
<dbReference type="GO" id="GO:0000774">
    <property type="term" value="F:adenyl-nucleotide exchange factor activity"/>
    <property type="evidence" value="ECO:0007669"/>
    <property type="project" value="TreeGrafter"/>
</dbReference>
<dbReference type="Pfam" id="PF13513">
    <property type="entry name" value="HEAT_EZ"/>
    <property type="match status" value="1"/>
</dbReference>
<evidence type="ECO:0000313" key="9">
    <source>
        <dbReference type="EMBL" id="KAF6223400.1"/>
    </source>
</evidence>
<dbReference type="InterPro" id="IPR011989">
    <property type="entry name" value="ARM-like"/>
</dbReference>
<evidence type="ECO:0000313" key="10">
    <source>
        <dbReference type="Proteomes" id="UP000593566"/>
    </source>
</evidence>
<dbReference type="RefSeq" id="XP_037152617.1">
    <property type="nucleotide sequence ID" value="XM_037291182.1"/>
</dbReference>
<dbReference type="AlphaFoldDB" id="A0A8H6FCL2"/>
<evidence type="ECO:0000256" key="4">
    <source>
        <dbReference type="ARBA" id="ARBA00022737"/>
    </source>
</evidence>
<keyword evidence="5" id="KW-0810">Translation regulation</keyword>
<keyword evidence="4" id="KW-0677">Repeat</keyword>
<comment type="function">
    <text evidence="6">Functions as a nucleotide exchange factor (NEF) for Hsp70 chaperones which accelerates the release of ADP. Required for fully efficient Hsp70-mediated folding of proteins.</text>
</comment>
<comment type="similarity">
    <text evidence="2">Belongs to the FES1 family.</text>
</comment>
<evidence type="ECO:0000256" key="3">
    <source>
        <dbReference type="ARBA" id="ARBA00022490"/>
    </source>
</evidence>
<dbReference type="GeneID" id="59328661"/>
<evidence type="ECO:0000259" key="8">
    <source>
        <dbReference type="Pfam" id="PF08609"/>
    </source>
</evidence>
<sequence length="217" mass="23561">MDPGMNQLLKWSIENSENPSADPTSTTDPKAERPSGRPINAEALNSLFGGPSDADLMKDSIATILSPQITLENKLVAFDNFEQLIENLDNANNMEVLGLWAPLVQLLKSDEADLRKYAAWCVGTAVQNNVKAQERLLAVDAIPVLTHLSIEDSNEPVRRKTIYALSSEIRNFQPGLDAALKTLPKGIAPEGAIDAGDMEAVDRVIGQLREDSARKAA</sequence>
<comment type="caution">
    <text evidence="9">The sequence shown here is derived from an EMBL/GenBank/DDBJ whole genome shotgun (WGS) entry which is preliminary data.</text>
</comment>
<evidence type="ECO:0000256" key="2">
    <source>
        <dbReference type="ARBA" id="ARBA00011045"/>
    </source>
</evidence>
<evidence type="ECO:0000256" key="6">
    <source>
        <dbReference type="ARBA" id="ARBA00024912"/>
    </source>
</evidence>
<gene>
    <name evidence="9" type="ORF">HO133_000242</name>
</gene>
<dbReference type="Proteomes" id="UP000593566">
    <property type="component" value="Unassembled WGS sequence"/>
</dbReference>
<name>A0A8H6FCL2_9LECA</name>
<dbReference type="GO" id="GO:0005783">
    <property type="term" value="C:endoplasmic reticulum"/>
    <property type="evidence" value="ECO:0007669"/>
    <property type="project" value="TreeGrafter"/>
</dbReference>
<dbReference type="SUPFAM" id="SSF48371">
    <property type="entry name" value="ARM repeat"/>
    <property type="match status" value="1"/>
</dbReference>
<feature type="compositionally biased region" description="Polar residues" evidence="7">
    <location>
        <begin position="13"/>
        <end position="28"/>
    </location>
</feature>
<proteinExistence type="inferred from homology"/>
<evidence type="ECO:0000256" key="5">
    <source>
        <dbReference type="ARBA" id="ARBA00022845"/>
    </source>
</evidence>
<dbReference type="PANTHER" id="PTHR19316:SF18">
    <property type="entry name" value="HSP70-BINDING PROTEIN 1"/>
    <property type="match status" value="1"/>
</dbReference>
<reference evidence="9 10" key="1">
    <citation type="journal article" date="2020" name="Genomics">
        <title>Complete, high-quality genomes from long-read metagenomic sequencing of two wolf lichen thalli reveals enigmatic genome architecture.</title>
        <authorList>
            <person name="McKenzie S.K."/>
            <person name="Walston R.F."/>
            <person name="Allen J.L."/>
        </authorList>
    </citation>
    <scope>NUCLEOTIDE SEQUENCE [LARGE SCALE GENOMIC DNA]</scope>
    <source>
        <strain evidence="9">WasteWater1</strain>
    </source>
</reference>
<dbReference type="GO" id="GO:0006417">
    <property type="term" value="P:regulation of translation"/>
    <property type="evidence" value="ECO:0007669"/>
    <property type="project" value="UniProtKB-KW"/>
</dbReference>
<dbReference type="InterPro" id="IPR013918">
    <property type="entry name" value="Nucleotide_exch_fac_Fes1"/>
</dbReference>